<keyword evidence="6" id="KW-0238">DNA-binding</keyword>
<keyword evidence="8" id="KW-0539">Nucleus</keyword>
<evidence type="ECO:0000256" key="5">
    <source>
        <dbReference type="ARBA" id="ARBA00023015"/>
    </source>
</evidence>
<evidence type="ECO:0000313" key="11">
    <source>
        <dbReference type="Proteomes" id="UP001497623"/>
    </source>
</evidence>
<feature type="domain" description="MBD" evidence="9">
    <location>
        <begin position="5"/>
        <end position="73"/>
    </location>
</feature>
<gene>
    <name evidence="10" type="ORF">MNOR_LOCUS30297</name>
</gene>
<evidence type="ECO:0000256" key="4">
    <source>
        <dbReference type="ARBA" id="ARBA00022553"/>
    </source>
</evidence>
<evidence type="ECO:0000259" key="9">
    <source>
        <dbReference type="PROSITE" id="PS50982"/>
    </source>
</evidence>
<dbReference type="Gene3D" id="3.30.890.10">
    <property type="entry name" value="Methyl-cpg-binding Protein 2, Chain A"/>
    <property type="match status" value="1"/>
</dbReference>
<dbReference type="InterPro" id="IPR032343">
    <property type="entry name" value="MBD2/MBD3_p55-bd"/>
</dbReference>
<evidence type="ECO:0000256" key="1">
    <source>
        <dbReference type="ARBA" id="ARBA00004123"/>
    </source>
</evidence>
<sequence>MAFQEEIRLHECEALPKGWKRQEVLRRNGLTSGKSDIYYISPSGKKFRSKPQLARYLGDSVDLSTFDYRTGKINPMLERKCKKTKGTLFDYSRGIHNDASLVPPIRQTASIFKQPVTVVKTQRGGRTKEDLKQISSDKPKQVFWEKRLQGLQAFDVQTEVIRTVELPRVLKGIGPNVEDQTVLQIVGTAFFMLTRSQRLKAQKPKFNERNEAVFLELTEMMLCDISLKRIKFNAKDDGKKAYKLLCNKFLGDLEA</sequence>
<dbReference type="SUPFAM" id="SSF54171">
    <property type="entry name" value="DNA-binding domain"/>
    <property type="match status" value="1"/>
</dbReference>
<keyword evidence="7" id="KW-0804">Transcription</keyword>
<keyword evidence="3" id="KW-0158">Chromosome</keyword>
<evidence type="ECO:0000256" key="8">
    <source>
        <dbReference type="ARBA" id="ARBA00023242"/>
    </source>
</evidence>
<dbReference type="FunFam" id="3.30.890.10:FF:000003">
    <property type="entry name" value="methyl-CpG-binding domain protein 2"/>
    <property type="match status" value="1"/>
</dbReference>
<name>A0AAV2RYT9_MEGNR</name>
<keyword evidence="11" id="KW-1185">Reference proteome</keyword>
<dbReference type="GO" id="GO:0000785">
    <property type="term" value="C:chromatin"/>
    <property type="evidence" value="ECO:0007669"/>
    <property type="project" value="UniProtKB-ARBA"/>
</dbReference>
<evidence type="ECO:0000313" key="10">
    <source>
        <dbReference type="EMBL" id="CAL4148848.1"/>
    </source>
</evidence>
<dbReference type="CDD" id="cd01396">
    <property type="entry name" value="MeCP2_MBD"/>
    <property type="match status" value="1"/>
</dbReference>
<evidence type="ECO:0000256" key="3">
    <source>
        <dbReference type="ARBA" id="ARBA00022454"/>
    </source>
</evidence>
<dbReference type="Pfam" id="PF01429">
    <property type="entry name" value="MBD"/>
    <property type="match status" value="1"/>
</dbReference>
<dbReference type="InterPro" id="IPR016177">
    <property type="entry name" value="DNA-bd_dom_sf"/>
</dbReference>
<dbReference type="PANTHER" id="PTHR12396:SF0">
    <property type="entry name" value="METHYL-CPG BINDING DOMAIN PROTEIN-LIKE, ISOFORM C"/>
    <property type="match status" value="1"/>
</dbReference>
<dbReference type="SMART" id="SM00391">
    <property type="entry name" value="MBD"/>
    <property type="match status" value="1"/>
</dbReference>
<organism evidence="10 11">
    <name type="scientific">Meganyctiphanes norvegica</name>
    <name type="common">Northern krill</name>
    <name type="synonym">Thysanopoda norvegica</name>
    <dbReference type="NCBI Taxonomy" id="48144"/>
    <lineage>
        <taxon>Eukaryota</taxon>
        <taxon>Metazoa</taxon>
        <taxon>Ecdysozoa</taxon>
        <taxon>Arthropoda</taxon>
        <taxon>Crustacea</taxon>
        <taxon>Multicrustacea</taxon>
        <taxon>Malacostraca</taxon>
        <taxon>Eumalacostraca</taxon>
        <taxon>Eucarida</taxon>
        <taxon>Euphausiacea</taxon>
        <taxon>Euphausiidae</taxon>
        <taxon>Meganyctiphanes</taxon>
    </lineage>
</organism>
<evidence type="ECO:0000256" key="2">
    <source>
        <dbReference type="ARBA" id="ARBA00004286"/>
    </source>
</evidence>
<dbReference type="PANTHER" id="PTHR12396">
    <property type="entry name" value="METHYL-CPG BINDING PROTEIN, MBD"/>
    <property type="match status" value="1"/>
</dbReference>
<evidence type="ECO:0000256" key="6">
    <source>
        <dbReference type="ARBA" id="ARBA00023125"/>
    </source>
</evidence>
<protein>
    <recommendedName>
        <fullName evidence="9">MBD domain-containing protein</fullName>
    </recommendedName>
</protein>
<dbReference type="GO" id="GO:0008327">
    <property type="term" value="F:methyl-CpG binding"/>
    <property type="evidence" value="ECO:0007669"/>
    <property type="project" value="TreeGrafter"/>
</dbReference>
<dbReference type="Pfam" id="PF16564">
    <property type="entry name" value="MBDa"/>
    <property type="match status" value="1"/>
</dbReference>
<keyword evidence="5" id="KW-0805">Transcription regulation</keyword>
<feature type="non-terminal residue" evidence="10">
    <location>
        <position position="255"/>
    </location>
</feature>
<keyword evidence="4" id="KW-0597">Phosphoprotein</keyword>
<comment type="subcellular location">
    <subcellularLocation>
        <location evidence="2">Chromosome</location>
    </subcellularLocation>
    <subcellularLocation>
        <location evidence="1">Nucleus</location>
    </subcellularLocation>
</comment>
<comment type="caution">
    <text evidence="10">The sequence shown here is derived from an EMBL/GenBank/DDBJ whole genome shotgun (WGS) entry which is preliminary data.</text>
</comment>
<reference evidence="10 11" key="1">
    <citation type="submission" date="2024-05" db="EMBL/GenBank/DDBJ databases">
        <authorList>
            <person name="Wallberg A."/>
        </authorList>
    </citation>
    <scope>NUCLEOTIDE SEQUENCE [LARGE SCALE GENOMIC DNA]</scope>
</reference>
<evidence type="ECO:0000256" key="7">
    <source>
        <dbReference type="ARBA" id="ARBA00023163"/>
    </source>
</evidence>
<dbReference type="Proteomes" id="UP001497623">
    <property type="component" value="Unassembled WGS sequence"/>
</dbReference>
<proteinExistence type="predicted"/>
<dbReference type="EMBL" id="CAXKWB010036675">
    <property type="protein sequence ID" value="CAL4148848.1"/>
    <property type="molecule type" value="Genomic_DNA"/>
</dbReference>
<accession>A0AAV2RYT9</accession>
<dbReference type="GO" id="GO:0000122">
    <property type="term" value="P:negative regulation of transcription by RNA polymerase II"/>
    <property type="evidence" value="ECO:0007669"/>
    <property type="project" value="TreeGrafter"/>
</dbReference>
<dbReference type="PROSITE" id="PS50982">
    <property type="entry name" value="MBD"/>
    <property type="match status" value="1"/>
</dbReference>
<dbReference type="InterPro" id="IPR001739">
    <property type="entry name" value="Methyl_CpG_DNA-bd"/>
</dbReference>
<dbReference type="GO" id="GO:0000118">
    <property type="term" value="C:histone deacetylase complex"/>
    <property type="evidence" value="ECO:0007669"/>
    <property type="project" value="UniProtKB-ARBA"/>
</dbReference>
<dbReference type="GO" id="GO:0006346">
    <property type="term" value="P:DNA methylation-dependent constitutive heterochromatin formation"/>
    <property type="evidence" value="ECO:0007669"/>
    <property type="project" value="TreeGrafter"/>
</dbReference>
<dbReference type="AlphaFoldDB" id="A0AAV2RYT9"/>